<gene>
    <name evidence="3" type="ORF">FOL47_002423</name>
</gene>
<dbReference type="InterPro" id="IPR000477">
    <property type="entry name" value="RT_dom"/>
</dbReference>
<reference evidence="3 4" key="1">
    <citation type="submission" date="2020-04" db="EMBL/GenBank/DDBJ databases">
        <title>Perkinsus chesapeaki whole genome sequence.</title>
        <authorList>
            <person name="Bogema D.R."/>
        </authorList>
    </citation>
    <scope>NUCLEOTIDE SEQUENCE [LARGE SCALE GENOMIC DNA]</scope>
    <source>
        <strain evidence="3">ATCC PRA-425</strain>
    </source>
</reference>
<dbReference type="Pfam" id="PF17921">
    <property type="entry name" value="Integrase_H2C2"/>
    <property type="match status" value="1"/>
</dbReference>
<feature type="non-terminal residue" evidence="3">
    <location>
        <position position="697"/>
    </location>
</feature>
<sequence>KRMSEAEKIRVQDEIHRLLEEGIIEAVDEEEIRYFVPITPVFKETSVSTKTRLTVDGRRLNNFLRVGSVEGQQPLSEVLTAFRTSQHFVGLDLLRAFNQVQMHENSKRWLGFTLFDGWFVWAMMPFGLSSSPATLYQSLSLALKDGNGTITMPYCYYVDDFGVRAQAVADLVHNEEVLTHRLEESSFPTQPKKRISSEDKEEKEVKHLGYRWKLPEDTIGQVLAEVDIPDEMTKAELVGYYARWYDLLGLFLPVGISARMRIQEAHALVKEWQEKVPMKCIADLKRWATTVRSREWKVPRSLNTDTVVVYADASLDAWAAEVYATTYEQADKQLYILFGSGGVFAKQCGWSVPKRELFALWQAAKLAVKAKQAGERWKPQVQKVVICSDSAINIWRLKRSKQDAKTSKIEKKWLDEIEKLCEAVDACIIHVPSASNLADKSTRGDMCSNISVTIHEINALVSGAALVSYGPSITRRSESLDLCALMSEDSDEEEEETEPIRGVDDTFNDSFVEPINFIPLIRENQNKCLYISLLKQLITDNTIPVDSAIPKSILEKQKGLYDIDNGLLVRCVRRNTEGELCVQLCIDSSDSQLTNLIIDYVHDKAGHLGSPKIAEAVAQEYFWKGMKAAVKKRLKTCDICQRRKAKVAYRRTSNEIASVRMWGLKPGAVWGVDHVTNLPPGKFGDGRDSGNYVAILV</sequence>
<name>A0A7J6KP76_PERCH</name>
<dbReference type="PANTHER" id="PTHR37984">
    <property type="entry name" value="PROTEIN CBG26694"/>
    <property type="match status" value="1"/>
</dbReference>
<accession>A0A7J6KP76</accession>
<dbReference type="Proteomes" id="UP000591131">
    <property type="component" value="Unassembled WGS sequence"/>
</dbReference>
<dbReference type="OrthoDB" id="443311at2759"/>
<feature type="domain" description="Reverse transcriptase" evidence="1">
    <location>
        <begin position="50"/>
        <end position="211"/>
    </location>
</feature>
<keyword evidence="4" id="KW-1185">Reference proteome</keyword>
<dbReference type="Gene3D" id="1.10.340.70">
    <property type="match status" value="1"/>
</dbReference>
<dbReference type="InterPro" id="IPR043128">
    <property type="entry name" value="Rev_trsase/Diguanyl_cyclase"/>
</dbReference>
<feature type="non-terminal residue" evidence="3">
    <location>
        <position position="1"/>
    </location>
</feature>
<evidence type="ECO:0000313" key="4">
    <source>
        <dbReference type="Proteomes" id="UP000591131"/>
    </source>
</evidence>
<evidence type="ECO:0000259" key="1">
    <source>
        <dbReference type="Pfam" id="PF00078"/>
    </source>
</evidence>
<feature type="domain" description="Integrase zinc-binding" evidence="2">
    <location>
        <begin position="590"/>
        <end position="645"/>
    </location>
</feature>
<dbReference type="InterPro" id="IPR043502">
    <property type="entry name" value="DNA/RNA_pol_sf"/>
</dbReference>
<dbReference type="SUPFAM" id="SSF56672">
    <property type="entry name" value="DNA/RNA polymerases"/>
    <property type="match status" value="1"/>
</dbReference>
<dbReference type="Gene3D" id="3.10.10.10">
    <property type="entry name" value="HIV Type 1 Reverse Transcriptase, subunit A, domain 1"/>
    <property type="match status" value="1"/>
</dbReference>
<dbReference type="FunFam" id="1.10.340.70:FF:000001">
    <property type="entry name" value="Retrovirus-related Pol polyprotein from transposon gypsy-like Protein"/>
    <property type="match status" value="1"/>
</dbReference>
<dbReference type="EMBL" id="JAAPAO010001663">
    <property type="protein sequence ID" value="KAF4649105.1"/>
    <property type="molecule type" value="Genomic_DNA"/>
</dbReference>
<protein>
    <submittedName>
        <fullName evidence="3">Uncharacterized protein</fullName>
    </submittedName>
</protein>
<dbReference type="InterPro" id="IPR050951">
    <property type="entry name" value="Retrovirus_Pol_polyprotein"/>
</dbReference>
<dbReference type="InterPro" id="IPR008042">
    <property type="entry name" value="Retrotrans_Pao"/>
</dbReference>
<dbReference type="AlphaFoldDB" id="A0A7J6KP76"/>
<proteinExistence type="predicted"/>
<evidence type="ECO:0000259" key="2">
    <source>
        <dbReference type="Pfam" id="PF17921"/>
    </source>
</evidence>
<dbReference type="Pfam" id="PF00078">
    <property type="entry name" value="RVT_1"/>
    <property type="match status" value="1"/>
</dbReference>
<dbReference type="Pfam" id="PF05380">
    <property type="entry name" value="Peptidase_A17"/>
    <property type="match status" value="1"/>
</dbReference>
<evidence type="ECO:0000313" key="3">
    <source>
        <dbReference type="EMBL" id="KAF4649105.1"/>
    </source>
</evidence>
<organism evidence="3 4">
    <name type="scientific">Perkinsus chesapeaki</name>
    <name type="common">Clam parasite</name>
    <name type="synonym">Perkinsus andrewsi</name>
    <dbReference type="NCBI Taxonomy" id="330153"/>
    <lineage>
        <taxon>Eukaryota</taxon>
        <taxon>Sar</taxon>
        <taxon>Alveolata</taxon>
        <taxon>Perkinsozoa</taxon>
        <taxon>Perkinsea</taxon>
        <taxon>Perkinsida</taxon>
        <taxon>Perkinsidae</taxon>
        <taxon>Perkinsus</taxon>
    </lineage>
</organism>
<dbReference type="PANTHER" id="PTHR37984:SF5">
    <property type="entry name" value="PROTEIN NYNRIN-LIKE"/>
    <property type="match status" value="1"/>
</dbReference>
<dbReference type="Gene3D" id="3.30.70.270">
    <property type="match status" value="1"/>
</dbReference>
<dbReference type="InterPro" id="IPR041588">
    <property type="entry name" value="Integrase_H2C2"/>
</dbReference>
<comment type="caution">
    <text evidence="3">The sequence shown here is derived from an EMBL/GenBank/DDBJ whole genome shotgun (WGS) entry which is preliminary data.</text>
</comment>